<evidence type="ECO:0000259" key="1">
    <source>
        <dbReference type="Pfam" id="PF14742"/>
    </source>
</evidence>
<dbReference type="InterPro" id="IPR012341">
    <property type="entry name" value="6hp_glycosidase-like_sf"/>
</dbReference>
<evidence type="ECO:0000313" key="3">
    <source>
        <dbReference type="EMBL" id="QDG54190.1"/>
    </source>
</evidence>
<dbReference type="PANTHER" id="PTHR34987">
    <property type="entry name" value="C, PUTATIVE (AFU_ORTHOLOGUE AFUA_3G02880)-RELATED"/>
    <property type="match status" value="1"/>
</dbReference>
<dbReference type="SUPFAM" id="SSF48208">
    <property type="entry name" value="Six-hairpin glycosidases"/>
    <property type="match status" value="1"/>
</dbReference>
<proteinExistence type="predicted"/>
<dbReference type="Pfam" id="PF22422">
    <property type="entry name" value="MGH1-like_GH"/>
    <property type="match status" value="1"/>
</dbReference>
<evidence type="ECO:0000259" key="2">
    <source>
        <dbReference type="Pfam" id="PF22422"/>
    </source>
</evidence>
<reference evidence="3 4" key="1">
    <citation type="submission" date="2019-06" db="EMBL/GenBank/DDBJ databases">
        <title>Persicimonas caeni gen. nov., sp. nov., a predatory bacterium isolated from solar saltern.</title>
        <authorList>
            <person name="Wang S."/>
        </authorList>
    </citation>
    <scope>NUCLEOTIDE SEQUENCE [LARGE SCALE GENOMIC DNA]</scope>
    <source>
        <strain evidence="3 4">YN101</strain>
    </source>
</reference>
<organism evidence="3 4">
    <name type="scientific">Persicimonas caeni</name>
    <dbReference type="NCBI Taxonomy" id="2292766"/>
    <lineage>
        <taxon>Bacteria</taxon>
        <taxon>Deltaproteobacteria</taxon>
        <taxon>Bradymonadales</taxon>
        <taxon>Bradymonadaceae</taxon>
        <taxon>Persicimonas</taxon>
    </lineage>
</organism>
<protein>
    <submittedName>
        <fullName evidence="3">Amylo-alpha-1,6-glucosidase</fullName>
    </submittedName>
</protein>
<name>A0A4Y6Q129_PERCE</name>
<dbReference type="Gene3D" id="1.50.10.10">
    <property type="match status" value="1"/>
</dbReference>
<dbReference type="InterPro" id="IPR054491">
    <property type="entry name" value="MGH1-like_GH"/>
</dbReference>
<keyword evidence="4" id="KW-1185">Reference proteome</keyword>
<accession>A0A4Y6Q129</accession>
<dbReference type="GO" id="GO:0005975">
    <property type="term" value="P:carbohydrate metabolic process"/>
    <property type="evidence" value="ECO:0007669"/>
    <property type="project" value="InterPro"/>
</dbReference>
<dbReference type="Proteomes" id="UP000315995">
    <property type="component" value="Chromosome"/>
</dbReference>
<dbReference type="Pfam" id="PF14742">
    <property type="entry name" value="GDE_N_bis"/>
    <property type="match status" value="1"/>
</dbReference>
<sequence>MKEKDFHILTTNLLNTARTRVLKHSNLFAVFDEVGDIMSWGTGAHGLYNDDMRHLSKLELRLWGQKPILLSSTIKEDNALLTADLTNPELTEPDARVPSDTIHIHRSKFVTADTCHEKIRLHNYSDQHICVPLSVHFLADFADMFEIRGTEREARGEVLEPEVSDVDVVYAYDGLDDVRRLTRVTFVQRPTDLNEGHAYFEFEIAPHQRTELTYSVQCASHPQDDASQFYFARPAGYRQAHAELTNRLEDERVERCRLDTSNAFFNHLVTRADADLQMLITQTEHGDYPYAGTPWFNTIFGRDGLITAYQVLNINPQVARGVLGYLAATQADFSDAARDAEPGKILHEIRHDEMSNTGEVPFRHYYGSIDSTPLFISLAGAYLRRTNDTEFIKGIWPAIQNGIDWIDNHGDRDGDGYVEYGRRTAKGLRQQGWKDSDDSVFHADGRLADAPIALCEVQGYVYAARRAAAIVASTLGEDAYAEQQHREAEALRERFQKDFWDEELETFVLALDGEKNPCRVRSSNAGHCLLSGIASPRQAQLIARQLLSDDFYTGWGIRTIPSTEARYNPISYHNGSVWPHDNTMIAAGLARYGFKAEAARVLEGLYDASRYFELNRLPELFCGFERRPSEGPTLYPVACAPQAWAAGGVSLLIDSVLGLFIDGREGRIKLHNPRLPPFLETLRMHRLKVGDAEVDLLFERYQEDVGVQILRRRGKVEVMVVK</sequence>
<dbReference type="OrthoDB" id="9761875at2"/>
<feature type="domain" description="Putative glycogen debranching enzyme N-terminal" evidence="1">
    <location>
        <begin position="22"/>
        <end position="214"/>
    </location>
</feature>
<feature type="domain" description="Mannosylglycerate hydrolase MGH1-like glycoside hydrolase" evidence="2">
    <location>
        <begin position="315"/>
        <end position="609"/>
    </location>
</feature>
<accession>A0A5B8YCX2</accession>
<dbReference type="InterPro" id="IPR032856">
    <property type="entry name" value="GDE_N_bis"/>
</dbReference>
<evidence type="ECO:0000313" key="4">
    <source>
        <dbReference type="Proteomes" id="UP000315995"/>
    </source>
</evidence>
<gene>
    <name evidence="3" type="ORF">FIV42_26640</name>
</gene>
<dbReference type="AlphaFoldDB" id="A0A4Y6Q129"/>
<dbReference type="InterPro" id="IPR008928">
    <property type="entry name" value="6-hairpin_glycosidase_sf"/>
</dbReference>
<dbReference type="RefSeq" id="WP_141200634.1">
    <property type="nucleotide sequence ID" value="NZ_CP041186.1"/>
</dbReference>
<dbReference type="PANTHER" id="PTHR34987:SF2">
    <property type="entry name" value="B, PUTATIVE (AFU_ORTHOLOGUE AFUA_7G05040)-RELATED"/>
    <property type="match status" value="1"/>
</dbReference>
<dbReference type="EMBL" id="CP041186">
    <property type="protein sequence ID" value="QDG54190.1"/>
    <property type="molecule type" value="Genomic_DNA"/>
</dbReference>